<keyword evidence="1" id="KW-0472">Membrane</keyword>
<organism evidence="2 3">
    <name type="scientific">Rubellimicrobium roseum</name>
    <dbReference type="NCBI Taxonomy" id="687525"/>
    <lineage>
        <taxon>Bacteria</taxon>
        <taxon>Pseudomonadati</taxon>
        <taxon>Pseudomonadota</taxon>
        <taxon>Alphaproteobacteria</taxon>
        <taxon>Rhodobacterales</taxon>
        <taxon>Roseobacteraceae</taxon>
        <taxon>Rubellimicrobium</taxon>
    </lineage>
</organism>
<protein>
    <recommendedName>
        <fullName evidence="4">Cation/multidrug efflux pump</fullName>
    </recommendedName>
</protein>
<feature type="transmembrane region" description="Helical" evidence="1">
    <location>
        <begin position="6"/>
        <end position="25"/>
    </location>
</feature>
<keyword evidence="1" id="KW-1133">Transmembrane helix</keyword>
<evidence type="ECO:0000313" key="2">
    <source>
        <dbReference type="EMBL" id="TNC74907.1"/>
    </source>
</evidence>
<keyword evidence="1" id="KW-0812">Transmembrane</keyword>
<name>A0A5C4NQF4_9RHOB</name>
<accession>A0A5C4NQF4</accession>
<sequence>MGFFRVLLFGFLGLVVLYLILSVALRLRERRRLAEEWEAGDRLIDRDIHMETGLADYDRSLRRRLLWLLIVGPMAGFLLLLYLLNVS</sequence>
<evidence type="ECO:0000256" key="1">
    <source>
        <dbReference type="SAM" id="Phobius"/>
    </source>
</evidence>
<dbReference type="EMBL" id="VDFV01000001">
    <property type="protein sequence ID" value="TNC74907.1"/>
    <property type="molecule type" value="Genomic_DNA"/>
</dbReference>
<dbReference type="Proteomes" id="UP000305709">
    <property type="component" value="Unassembled WGS sequence"/>
</dbReference>
<feature type="transmembrane region" description="Helical" evidence="1">
    <location>
        <begin position="65"/>
        <end position="84"/>
    </location>
</feature>
<keyword evidence="3" id="KW-1185">Reference proteome</keyword>
<comment type="caution">
    <text evidence="2">The sequence shown here is derived from an EMBL/GenBank/DDBJ whole genome shotgun (WGS) entry which is preliminary data.</text>
</comment>
<dbReference type="AlphaFoldDB" id="A0A5C4NQF4"/>
<proteinExistence type="predicted"/>
<gene>
    <name evidence="2" type="ORF">FHG71_01910</name>
</gene>
<dbReference type="RefSeq" id="WP_139079901.1">
    <property type="nucleotide sequence ID" value="NZ_VDFV01000001.1"/>
</dbReference>
<evidence type="ECO:0000313" key="3">
    <source>
        <dbReference type="Proteomes" id="UP000305709"/>
    </source>
</evidence>
<evidence type="ECO:0008006" key="4">
    <source>
        <dbReference type="Google" id="ProtNLM"/>
    </source>
</evidence>
<reference evidence="2 3" key="1">
    <citation type="submission" date="2019-06" db="EMBL/GenBank/DDBJ databases">
        <authorList>
            <person name="Jiang L."/>
        </authorList>
    </citation>
    <scope>NUCLEOTIDE SEQUENCE [LARGE SCALE GENOMIC DNA]</scope>
    <source>
        <strain evidence="2 3">YIM 48858</strain>
    </source>
</reference>